<name>A0A015JNZ6_RHIIW</name>
<dbReference type="AlphaFoldDB" id="A0A015JNZ6"/>
<sequence length="124" mass="14824">MIEQETYEHSFIGKFKTKLNDEMEQYREILDTTKKKEVEEKAANIILNEPIGQIHWFQNKDKIDPSLMVGMWDDDDKFDDFEVDICKFPLVRTESNDKLNRRIYTYAIIHPQKKVHSQVNSDNQ</sequence>
<reference evidence="1 2" key="1">
    <citation type="submission" date="2014-02" db="EMBL/GenBank/DDBJ databases">
        <title>Single nucleus genome sequencing reveals high similarity among nuclei of an endomycorrhizal fungus.</title>
        <authorList>
            <person name="Lin K."/>
            <person name="Geurts R."/>
            <person name="Zhang Z."/>
            <person name="Limpens E."/>
            <person name="Saunders D.G."/>
            <person name="Mu D."/>
            <person name="Pang E."/>
            <person name="Cao H."/>
            <person name="Cha H."/>
            <person name="Lin T."/>
            <person name="Zhou Q."/>
            <person name="Shang Y."/>
            <person name="Li Y."/>
            <person name="Ivanov S."/>
            <person name="Sharma T."/>
            <person name="Velzen R.V."/>
            <person name="Ruijter N.D."/>
            <person name="Aanen D.K."/>
            <person name="Win J."/>
            <person name="Kamoun S."/>
            <person name="Bisseling T."/>
            <person name="Huang S."/>
        </authorList>
    </citation>
    <scope>NUCLEOTIDE SEQUENCE [LARGE SCALE GENOMIC DNA]</scope>
    <source>
        <strain evidence="2">DAOM197198w</strain>
    </source>
</reference>
<dbReference type="STRING" id="1432141.A0A015JNZ6"/>
<keyword evidence="2" id="KW-1185">Reference proteome</keyword>
<dbReference type="Proteomes" id="UP000022910">
    <property type="component" value="Unassembled WGS sequence"/>
</dbReference>
<evidence type="ECO:0000313" key="1">
    <source>
        <dbReference type="EMBL" id="EXX56654.1"/>
    </source>
</evidence>
<dbReference type="HOGENOM" id="CLU_2005153_0_0_1"/>
<organism evidence="1 2">
    <name type="scientific">Rhizophagus irregularis (strain DAOM 197198w)</name>
    <name type="common">Glomus intraradices</name>
    <dbReference type="NCBI Taxonomy" id="1432141"/>
    <lineage>
        <taxon>Eukaryota</taxon>
        <taxon>Fungi</taxon>
        <taxon>Fungi incertae sedis</taxon>
        <taxon>Mucoromycota</taxon>
        <taxon>Glomeromycotina</taxon>
        <taxon>Glomeromycetes</taxon>
        <taxon>Glomerales</taxon>
        <taxon>Glomeraceae</taxon>
        <taxon>Rhizophagus</taxon>
    </lineage>
</organism>
<proteinExistence type="predicted"/>
<dbReference type="EMBL" id="JEMT01027599">
    <property type="protein sequence ID" value="EXX56654.1"/>
    <property type="molecule type" value="Genomic_DNA"/>
</dbReference>
<dbReference type="OrthoDB" id="8191482at2759"/>
<gene>
    <name evidence="1" type="ORF">RirG_214190</name>
</gene>
<evidence type="ECO:0000313" key="2">
    <source>
        <dbReference type="Proteomes" id="UP000022910"/>
    </source>
</evidence>
<protein>
    <submittedName>
        <fullName evidence="1">Uncharacterized protein</fullName>
    </submittedName>
</protein>
<comment type="caution">
    <text evidence="1">The sequence shown here is derived from an EMBL/GenBank/DDBJ whole genome shotgun (WGS) entry which is preliminary data.</text>
</comment>
<accession>A0A015JNZ6</accession>